<dbReference type="SUPFAM" id="SSF47336">
    <property type="entry name" value="ACP-like"/>
    <property type="match status" value="1"/>
</dbReference>
<dbReference type="InterPro" id="IPR036736">
    <property type="entry name" value="ACP-like_sf"/>
</dbReference>
<protein>
    <submittedName>
        <fullName evidence="2">Acyl carrier protein</fullName>
    </submittedName>
</protein>
<dbReference type="PROSITE" id="PS50075">
    <property type="entry name" value="CARRIER"/>
    <property type="match status" value="1"/>
</dbReference>
<dbReference type="Proteomes" id="UP001165089">
    <property type="component" value="Unassembled WGS sequence"/>
</dbReference>
<reference evidence="2 3" key="1">
    <citation type="journal article" date="2023" name="Antonie Van Leeuwenhoek">
        <title>Mesoterricola silvestris gen. nov., sp. nov., Mesoterricola sediminis sp. nov., Geothrix oryzae sp. nov., Geothrix edaphica sp. nov., Geothrix rubra sp. nov., and Geothrix limicola sp. nov., six novel members of Acidobacteriota isolated from soils.</title>
        <authorList>
            <person name="Itoh H."/>
            <person name="Sugisawa Y."/>
            <person name="Mise K."/>
            <person name="Xu Z."/>
            <person name="Kuniyasu M."/>
            <person name="Ushijima N."/>
            <person name="Kawano K."/>
            <person name="Kobayashi E."/>
            <person name="Shiratori Y."/>
            <person name="Masuda Y."/>
            <person name="Senoo K."/>
        </authorList>
    </citation>
    <scope>NUCLEOTIDE SEQUENCE [LARGE SCALE GENOMIC DNA]</scope>
    <source>
        <strain evidence="2 3">Red803</strain>
    </source>
</reference>
<evidence type="ECO:0000259" key="1">
    <source>
        <dbReference type="PROSITE" id="PS50075"/>
    </source>
</evidence>
<keyword evidence="3" id="KW-1185">Reference proteome</keyword>
<evidence type="ECO:0000313" key="2">
    <source>
        <dbReference type="EMBL" id="GLH71421.1"/>
    </source>
</evidence>
<evidence type="ECO:0000313" key="3">
    <source>
        <dbReference type="Proteomes" id="UP001165089"/>
    </source>
</evidence>
<proteinExistence type="predicted"/>
<dbReference type="Gene3D" id="1.10.1200.10">
    <property type="entry name" value="ACP-like"/>
    <property type="match status" value="1"/>
</dbReference>
<comment type="caution">
    <text evidence="2">The sequence shown here is derived from an EMBL/GenBank/DDBJ whole genome shotgun (WGS) entry which is preliminary data.</text>
</comment>
<dbReference type="InterPro" id="IPR009081">
    <property type="entry name" value="PP-bd_ACP"/>
</dbReference>
<dbReference type="EMBL" id="BSDD01000007">
    <property type="protein sequence ID" value="GLH71421.1"/>
    <property type="molecule type" value="Genomic_DNA"/>
</dbReference>
<sequence length="84" mass="9521">MNPVEQQLRTFITENFFVEDGDLRGEISLTRSGIIDSTGVMEILLFLEERFGISVPDDEITPENLDTLDNLVRYVSQAENRVSA</sequence>
<dbReference type="Pfam" id="PF00550">
    <property type="entry name" value="PP-binding"/>
    <property type="match status" value="1"/>
</dbReference>
<organism evidence="2 3">
    <name type="scientific">Geothrix rubra</name>
    <dbReference type="NCBI Taxonomy" id="2927977"/>
    <lineage>
        <taxon>Bacteria</taxon>
        <taxon>Pseudomonadati</taxon>
        <taxon>Acidobacteriota</taxon>
        <taxon>Holophagae</taxon>
        <taxon>Holophagales</taxon>
        <taxon>Holophagaceae</taxon>
        <taxon>Geothrix</taxon>
    </lineage>
</organism>
<name>A0ABQ5QAF0_9BACT</name>
<accession>A0ABQ5QAF0</accession>
<feature type="domain" description="Carrier" evidence="1">
    <location>
        <begin position="1"/>
        <end position="79"/>
    </location>
</feature>
<gene>
    <name evidence="2" type="ORF">GETHPA_29550</name>
</gene>
<dbReference type="RefSeq" id="WP_285727722.1">
    <property type="nucleotide sequence ID" value="NZ_BSDD01000007.1"/>
</dbReference>